<evidence type="ECO:0000313" key="1">
    <source>
        <dbReference type="EMBL" id="MCW4138814.1"/>
    </source>
</evidence>
<dbReference type="AlphaFoldDB" id="A0AAW5UGQ1"/>
<sequence length="163" mass="19217">MVKIISSFNSSIPSVRKVKNWLQTDPHHIWHGRDRLVVFFILAGDEAATAFIPLEEVDFSEQDEGLRMILESTHHEEMEKRNYYQQVYFKLNAHLDALDDLNIQLTSTSKDEDLDYYNQIVESIHEQHEKLMNFINDVFVWRDRKDMGAYLGEIPSVEISEEE</sequence>
<reference evidence="1" key="1">
    <citation type="submission" date="2022-11" db="EMBL/GenBank/DDBJ databases">
        <title>Genomic repertoires linked with pathogenic potency of arthritogenic Prevotella copri isolated from the gut of rheumatoid arthritis patients.</title>
        <authorList>
            <person name="Nii T."/>
            <person name="Maeda Y."/>
            <person name="Motooka D."/>
            <person name="Naito M."/>
            <person name="Matsumoto Y."/>
            <person name="Ogawa T."/>
            <person name="Oguro-Igashira E."/>
            <person name="Kishikawa T."/>
            <person name="Yamashita M."/>
            <person name="Koizumi S."/>
            <person name="Kurakawa T."/>
            <person name="Okumura R."/>
            <person name="Kayama H."/>
            <person name="Murakami M."/>
            <person name="Sakaguchi T."/>
            <person name="Das B."/>
            <person name="Nakamura S."/>
            <person name="Okada Y."/>
            <person name="Kumanogoh A."/>
            <person name="Takeda K."/>
        </authorList>
    </citation>
    <scope>NUCLEOTIDE SEQUENCE</scope>
    <source>
        <strain evidence="1">H105_2-2</strain>
    </source>
</reference>
<name>A0AAW5UGQ1_9BACT</name>
<dbReference type="RefSeq" id="WP_264949568.1">
    <property type="nucleotide sequence ID" value="NZ_JAPDVB010000002.1"/>
</dbReference>
<accession>A0AAW5UGQ1</accession>
<proteinExistence type="predicted"/>
<dbReference type="Proteomes" id="UP001208620">
    <property type="component" value="Unassembled WGS sequence"/>
</dbReference>
<dbReference type="EMBL" id="JAPDVD010000002">
    <property type="protein sequence ID" value="MCW4138814.1"/>
    <property type="molecule type" value="Genomic_DNA"/>
</dbReference>
<protein>
    <submittedName>
        <fullName evidence="1">Uncharacterized protein</fullName>
    </submittedName>
</protein>
<evidence type="ECO:0000313" key="2">
    <source>
        <dbReference type="Proteomes" id="UP001208620"/>
    </source>
</evidence>
<organism evidence="1 2">
    <name type="scientific">Segatella copri</name>
    <dbReference type="NCBI Taxonomy" id="165179"/>
    <lineage>
        <taxon>Bacteria</taxon>
        <taxon>Pseudomonadati</taxon>
        <taxon>Bacteroidota</taxon>
        <taxon>Bacteroidia</taxon>
        <taxon>Bacteroidales</taxon>
        <taxon>Prevotellaceae</taxon>
        <taxon>Segatella</taxon>
    </lineage>
</organism>
<comment type="caution">
    <text evidence="1">The sequence shown here is derived from an EMBL/GenBank/DDBJ whole genome shotgun (WGS) entry which is preliminary data.</text>
</comment>
<gene>
    <name evidence="1" type="ORF">ONT01_13775</name>
</gene>